<keyword evidence="1" id="KW-0472">Membrane</keyword>
<evidence type="ECO:0000313" key="3">
    <source>
        <dbReference type="EMBL" id="KKR87771.1"/>
    </source>
</evidence>
<gene>
    <name evidence="3" type="ORF">UU35_C0001G0052</name>
</gene>
<protein>
    <submittedName>
        <fullName evidence="3">Uncharacterized protein</fullName>
    </submittedName>
</protein>
<dbReference type="Proteomes" id="UP000034616">
    <property type="component" value="Unassembled WGS sequence"/>
</dbReference>
<dbReference type="EMBL" id="LCAH01000001">
    <property type="protein sequence ID" value="KKR87771.1"/>
    <property type="molecule type" value="Genomic_DNA"/>
</dbReference>
<keyword evidence="2" id="KW-0732">Signal</keyword>
<feature type="chain" id="PRO_5002534662" evidence="2">
    <location>
        <begin position="20"/>
        <end position="71"/>
    </location>
</feature>
<evidence type="ECO:0000256" key="1">
    <source>
        <dbReference type="SAM" id="Phobius"/>
    </source>
</evidence>
<dbReference type="AlphaFoldDB" id="A0A0G0UJT9"/>
<feature type="transmembrane region" description="Helical" evidence="1">
    <location>
        <begin position="35"/>
        <end position="60"/>
    </location>
</feature>
<organism evidence="3 4">
    <name type="scientific">Candidatus Uhrbacteria bacterium GW2011_GWC2_41_11</name>
    <dbReference type="NCBI Taxonomy" id="1618985"/>
    <lineage>
        <taxon>Bacteria</taxon>
        <taxon>Candidatus Uhriibacteriota</taxon>
    </lineage>
</organism>
<comment type="caution">
    <text evidence="3">The sequence shown here is derived from an EMBL/GenBank/DDBJ whole genome shotgun (WGS) entry which is preliminary data.</text>
</comment>
<accession>A0A0G0UJT9</accession>
<sequence length="71" mass="7476">MMKNLVAAIFFLSSGIARAGGDYYQESTGCGCVGIGLGITLGILFLIFIVVFTLGSILGLPDENKKNEDDS</sequence>
<feature type="signal peptide" evidence="2">
    <location>
        <begin position="1"/>
        <end position="19"/>
    </location>
</feature>
<evidence type="ECO:0000256" key="2">
    <source>
        <dbReference type="SAM" id="SignalP"/>
    </source>
</evidence>
<keyword evidence="1" id="KW-0812">Transmembrane</keyword>
<reference evidence="3 4" key="1">
    <citation type="journal article" date="2015" name="Nature">
        <title>rRNA introns, odd ribosomes, and small enigmatic genomes across a large radiation of phyla.</title>
        <authorList>
            <person name="Brown C.T."/>
            <person name="Hug L.A."/>
            <person name="Thomas B.C."/>
            <person name="Sharon I."/>
            <person name="Castelle C.J."/>
            <person name="Singh A."/>
            <person name="Wilkins M.J."/>
            <person name="Williams K.H."/>
            <person name="Banfield J.F."/>
        </authorList>
    </citation>
    <scope>NUCLEOTIDE SEQUENCE [LARGE SCALE GENOMIC DNA]</scope>
</reference>
<evidence type="ECO:0000313" key="4">
    <source>
        <dbReference type="Proteomes" id="UP000034616"/>
    </source>
</evidence>
<keyword evidence="1" id="KW-1133">Transmembrane helix</keyword>
<name>A0A0G0UJT9_9BACT</name>
<proteinExistence type="predicted"/>